<dbReference type="InterPro" id="IPR031165">
    <property type="entry name" value="GNAT_YJDJ"/>
</dbReference>
<dbReference type="PANTHER" id="PTHR31435:SF10">
    <property type="entry name" value="BSR4717 PROTEIN"/>
    <property type="match status" value="1"/>
</dbReference>
<name>A0A2W5BFG2_9CORY</name>
<evidence type="ECO:0000259" key="2">
    <source>
        <dbReference type="PROSITE" id="PS51729"/>
    </source>
</evidence>
<dbReference type="PROSITE" id="PS51186">
    <property type="entry name" value="GNAT"/>
    <property type="match status" value="1"/>
</dbReference>
<keyword evidence="3" id="KW-0808">Transferase</keyword>
<dbReference type="SUPFAM" id="SSF55729">
    <property type="entry name" value="Acyl-CoA N-acyltransferases (Nat)"/>
    <property type="match status" value="1"/>
</dbReference>
<dbReference type="PROSITE" id="PS51729">
    <property type="entry name" value="GNAT_YJDJ"/>
    <property type="match status" value="1"/>
</dbReference>
<dbReference type="AlphaFoldDB" id="A0A2W5BFG2"/>
<proteinExistence type="predicted"/>
<evidence type="ECO:0000259" key="1">
    <source>
        <dbReference type="PROSITE" id="PS51186"/>
    </source>
</evidence>
<comment type="caution">
    <text evidence="3">The sequence shown here is derived from an EMBL/GenBank/DDBJ whole genome shotgun (WGS) entry which is preliminary data.</text>
</comment>
<dbReference type="CDD" id="cd04301">
    <property type="entry name" value="NAT_SF"/>
    <property type="match status" value="1"/>
</dbReference>
<dbReference type="InterPro" id="IPR045057">
    <property type="entry name" value="Gcn5-rel_NAT"/>
</dbReference>
<dbReference type="InterPro" id="IPR000182">
    <property type="entry name" value="GNAT_dom"/>
</dbReference>
<evidence type="ECO:0000313" key="4">
    <source>
        <dbReference type="Proteomes" id="UP000249451"/>
    </source>
</evidence>
<gene>
    <name evidence="3" type="ORF">DI609_00005</name>
</gene>
<sequence>MTASDSQRQVRKEADRFVIEVDGEQAGFAAFEDTDGVRDFNHTVVDPAFRGQGLSKPLIAAALDATREEGLKVRPTCSAVAGFVEKNQDDYGDLVVE</sequence>
<dbReference type="GO" id="GO:0016747">
    <property type="term" value="F:acyltransferase activity, transferring groups other than amino-acyl groups"/>
    <property type="evidence" value="ECO:0007669"/>
    <property type="project" value="InterPro"/>
</dbReference>
<dbReference type="InterPro" id="IPR016181">
    <property type="entry name" value="Acyl_CoA_acyltransferase"/>
</dbReference>
<organism evidence="3 4">
    <name type="scientific">Corynebacterium urealyticum</name>
    <dbReference type="NCBI Taxonomy" id="43771"/>
    <lineage>
        <taxon>Bacteria</taxon>
        <taxon>Bacillati</taxon>
        <taxon>Actinomycetota</taxon>
        <taxon>Actinomycetes</taxon>
        <taxon>Mycobacteriales</taxon>
        <taxon>Corynebacteriaceae</taxon>
        <taxon>Corynebacterium</taxon>
    </lineage>
</organism>
<dbReference type="Pfam" id="PF14542">
    <property type="entry name" value="Acetyltransf_CG"/>
    <property type="match status" value="1"/>
</dbReference>
<accession>A0A2W5BFG2</accession>
<protein>
    <submittedName>
        <fullName evidence="3">N-acetyltransferase</fullName>
    </submittedName>
</protein>
<dbReference type="Proteomes" id="UP000249451">
    <property type="component" value="Unassembled WGS sequence"/>
</dbReference>
<dbReference type="EMBL" id="QFNY01000001">
    <property type="protein sequence ID" value="PZP03957.1"/>
    <property type="molecule type" value="Genomic_DNA"/>
</dbReference>
<evidence type="ECO:0000313" key="3">
    <source>
        <dbReference type="EMBL" id="PZP03957.1"/>
    </source>
</evidence>
<dbReference type="Gene3D" id="3.40.630.30">
    <property type="match status" value="1"/>
</dbReference>
<reference evidence="3 4" key="1">
    <citation type="submission" date="2017-11" db="EMBL/GenBank/DDBJ databases">
        <title>Infants hospitalized years apart are colonized by the same room-sourced microbial strains.</title>
        <authorList>
            <person name="Brooks B."/>
            <person name="Olm M.R."/>
            <person name="Firek B.A."/>
            <person name="Baker R."/>
            <person name="Thomas B.C."/>
            <person name="Morowitz M.J."/>
            <person name="Banfield J.F."/>
        </authorList>
    </citation>
    <scope>NUCLEOTIDE SEQUENCE [LARGE SCALE GENOMIC DNA]</scope>
    <source>
        <strain evidence="3">S2_012_000_R3_87</strain>
    </source>
</reference>
<dbReference type="PANTHER" id="PTHR31435">
    <property type="entry name" value="PROTEIN NATD1"/>
    <property type="match status" value="1"/>
</dbReference>
<feature type="domain" description="N-acetyltransferase" evidence="1">
    <location>
        <begin position="1"/>
        <end position="97"/>
    </location>
</feature>
<feature type="domain" description="N-acetyltransferase" evidence="2">
    <location>
        <begin position="9"/>
        <end position="96"/>
    </location>
</feature>